<dbReference type="Pfam" id="PF06114">
    <property type="entry name" value="Peptidase_M78"/>
    <property type="match status" value="1"/>
</dbReference>
<dbReference type="Proteomes" id="UP000054770">
    <property type="component" value="Unassembled WGS sequence"/>
</dbReference>
<comment type="caution">
    <text evidence="2">The sequence shown here is derived from an EMBL/GenBank/DDBJ whole genome shotgun (WGS) entry which is preliminary data.</text>
</comment>
<gene>
    <name evidence="2" type="ORF">AWB68_06603</name>
</gene>
<dbReference type="InterPro" id="IPR010359">
    <property type="entry name" value="IrrE_HExxH"/>
</dbReference>
<dbReference type="EMBL" id="FCON02000123">
    <property type="protein sequence ID" value="SAL82653.1"/>
    <property type="molecule type" value="Genomic_DNA"/>
</dbReference>
<proteinExistence type="predicted"/>
<evidence type="ECO:0000313" key="2">
    <source>
        <dbReference type="EMBL" id="SAL82653.1"/>
    </source>
</evidence>
<protein>
    <recommendedName>
        <fullName evidence="1">IrrE N-terminal-like domain-containing protein</fullName>
    </recommendedName>
</protein>
<evidence type="ECO:0000259" key="1">
    <source>
        <dbReference type="Pfam" id="PF06114"/>
    </source>
</evidence>
<feature type="domain" description="IrrE N-terminal-like" evidence="1">
    <location>
        <begin position="10"/>
        <end position="74"/>
    </location>
</feature>
<dbReference type="OrthoDB" id="9794834at2"/>
<accession>A0A158KPJ8</accession>
<evidence type="ECO:0000313" key="3">
    <source>
        <dbReference type="Proteomes" id="UP000054770"/>
    </source>
</evidence>
<dbReference type="RefSeq" id="WP_087648536.1">
    <property type="nucleotide sequence ID" value="NZ_FCON02000123.1"/>
</dbReference>
<keyword evidence="3" id="KW-1185">Reference proteome</keyword>
<organism evidence="2 3">
    <name type="scientific">Caballeronia choica</name>
    <dbReference type="NCBI Taxonomy" id="326476"/>
    <lineage>
        <taxon>Bacteria</taxon>
        <taxon>Pseudomonadati</taxon>
        <taxon>Pseudomonadota</taxon>
        <taxon>Betaproteobacteria</taxon>
        <taxon>Burkholderiales</taxon>
        <taxon>Burkholderiaceae</taxon>
        <taxon>Caballeronia</taxon>
    </lineage>
</organism>
<reference evidence="2" key="1">
    <citation type="submission" date="2016-01" db="EMBL/GenBank/DDBJ databases">
        <authorList>
            <person name="Peeters C."/>
        </authorList>
    </citation>
    <scope>NUCLEOTIDE SEQUENCE [LARGE SCALE GENOMIC DNA]</scope>
    <source>
        <strain evidence="2">LMG 22940</strain>
    </source>
</reference>
<sequence length="82" mass="9300">MNRSESYWNRYESEANRFAATLLMPKELLETIGRKIIDTYKAEHGVAKMPLARFVNSMAARFGVSSPAMEYRLKSLGVGKRG</sequence>
<name>A0A158KPJ8_9BURK</name>
<dbReference type="AlphaFoldDB" id="A0A158KPJ8"/>